<sequence length="300" mass="33853">MVAETALAATHLHEALPKTWKSSYVYTAIPGFFAQDDSTASVIPALPPRFGLLDDTPDRWTKFFDRLELLNEDADADTSYKVFFLGRHGQGYHNVAEAKYGTQAWDDYWSKLNGDGELVWGPDPELTTLGKGQAVDAQDAWKAELAFGIRLPEKLYCSPLTRALRTCEITFDGLLSDQNRRPIVLENCREENGVHTCDKRRTRSYIEKTFPRFEIETGFTEEDELWDPDVRETKAHIADRAKMVLDHIFEHDKETFISITAHGGIIQGFLACVGRPHYTLPTGGVLPLVIKSVYTQGNLN</sequence>
<dbReference type="PANTHER" id="PTHR48100:SF1">
    <property type="entry name" value="HISTIDINE PHOSPHATASE FAMILY PROTEIN-RELATED"/>
    <property type="match status" value="1"/>
</dbReference>
<evidence type="ECO:0000313" key="2">
    <source>
        <dbReference type="Proteomes" id="UP001063166"/>
    </source>
</evidence>
<dbReference type="OrthoDB" id="496981at2759"/>
<accession>A0A9P3UU96</accession>
<gene>
    <name evidence="1" type="primary">PMU1</name>
    <name evidence="1" type="ORF">LshimejAT787_1701270</name>
</gene>
<reference evidence="1" key="1">
    <citation type="submission" date="2022-07" db="EMBL/GenBank/DDBJ databases">
        <title>The genome of Lyophyllum shimeji provides insight into the initial evolution of ectomycorrhizal fungal genome.</title>
        <authorList>
            <person name="Kobayashi Y."/>
            <person name="Shibata T."/>
            <person name="Hirakawa H."/>
            <person name="Shigenobu S."/>
            <person name="Nishiyama T."/>
            <person name="Yamada A."/>
            <person name="Hasebe M."/>
            <person name="Kawaguchi M."/>
        </authorList>
    </citation>
    <scope>NUCLEOTIDE SEQUENCE</scope>
    <source>
        <strain evidence="1">AT787</strain>
    </source>
</reference>
<dbReference type="GO" id="GO:0016791">
    <property type="term" value="F:phosphatase activity"/>
    <property type="evidence" value="ECO:0007669"/>
    <property type="project" value="TreeGrafter"/>
</dbReference>
<evidence type="ECO:0000313" key="1">
    <source>
        <dbReference type="EMBL" id="GLB44500.1"/>
    </source>
</evidence>
<dbReference type="Gene3D" id="3.40.50.1240">
    <property type="entry name" value="Phosphoglycerate mutase-like"/>
    <property type="match status" value="1"/>
</dbReference>
<dbReference type="EMBL" id="BRPK01000017">
    <property type="protein sequence ID" value="GLB44500.1"/>
    <property type="molecule type" value="Genomic_DNA"/>
</dbReference>
<dbReference type="SUPFAM" id="SSF53254">
    <property type="entry name" value="Phosphoglycerate mutase-like"/>
    <property type="match status" value="1"/>
</dbReference>
<keyword evidence="2" id="KW-1185">Reference proteome</keyword>
<dbReference type="GO" id="GO:0005737">
    <property type="term" value="C:cytoplasm"/>
    <property type="evidence" value="ECO:0007669"/>
    <property type="project" value="TreeGrafter"/>
</dbReference>
<dbReference type="AlphaFoldDB" id="A0A9P3UU96"/>
<dbReference type="PANTHER" id="PTHR48100">
    <property type="entry name" value="BROAD-SPECIFICITY PHOSPHATASE YOR283W-RELATED"/>
    <property type="match status" value="1"/>
</dbReference>
<dbReference type="InterPro" id="IPR029033">
    <property type="entry name" value="His_PPase_superfam"/>
</dbReference>
<organism evidence="1 2">
    <name type="scientific">Lyophyllum shimeji</name>
    <name type="common">Hon-shimeji</name>
    <name type="synonym">Tricholoma shimeji</name>
    <dbReference type="NCBI Taxonomy" id="47721"/>
    <lineage>
        <taxon>Eukaryota</taxon>
        <taxon>Fungi</taxon>
        <taxon>Dikarya</taxon>
        <taxon>Basidiomycota</taxon>
        <taxon>Agaricomycotina</taxon>
        <taxon>Agaricomycetes</taxon>
        <taxon>Agaricomycetidae</taxon>
        <taxon>Agaricales</taxon>
        <taxon>Tricholomatineae</taxon>
        <taxon>Lyophyllaceae</taxon>
        <taxon>Lyophyllum</taxon>
    </lineage>
</organism>
<dbReference type="InterPro" id="IPR050275">
    <property type="entry name" value="PGM_Phosphatase"/>
</dbReference>
<proteinExistence type="predicted"/>
<dbReference type="InterPro" id="IPR013078">
    <property type="entry name" value="His_Pase_superF_clade-1"/>
</dbReference>
<protein>
    <submittedName>
        <fullName evidence="1">Phosphoglycerate mutase family protein</fullName>
    </submittedName>
</protein>
<name>A0A9P3UU96_LYOSH</name>
<dbReference type="CDD" id="cd07067">
    <property type="entry name" value="HP_PGM_like"/>
    <property type="match status" value="1"/>
</dbReference>
<dbReference type="Pfam" id="PF00300">
    <property type="entry name" value="His_Phos_1"/>
    <property type="match status" value="1"/>
</dbReference>
<dbReference type="Proteomes" id="UP001063166">
    <property type="component" value="Unassembled WGS sequence"/>
</dbReference>
<comment type="caution">
    <text evidence="1">The sequence shown here is derived from an EMBL/GenBank/DDBJ whole genome shotgun (WGS) entry which is preliminary data.</text>
</comment>